<dbReference type="EMBL" id="JAACJM010000040">
    <property type="protein sequence ID" value="KAF5361439.1"/>
    <property type="molecule type" value="Genomic_DNA"/>
</dbReference>
<proteinExistence type="predicted"/>
<accession>A0A8H5GAQ7</accession>
<comment type="caution">
    <text evidence="1">The sequence shown here is derived from an EMBL/GenBank/DDBJ whole genome shotgun (WGS) entry which is preliminary data.</text>
</comment>
<dbReference type="AlphaFoldDB" id="A0A8H5GAQ7"/>
<reference evidence="1 2" key="1">
    <citation type="journal article" date="2020" name="ISME J.">
        <title>Uncovering the hidden diversity of litter-decomposition mechanisms in mushroom-forming fungi.</title>
        <authorList>
            <person name="Floudas D."/>
            <person name="Bentzer J."/>
            <person name="Ahren D."/>
            <person name="Johansson T."/>
            <person name="Persson P."/>
            <person name="Tunlid A."/>
        </authorList>
    </citation>
    <scope>NUCLEOTIDE SEQUENCE [LARGE SCALE GENOMIC DNA]</scope>
    <source>
        <strain evidence="1 2">CBS 291.85</strain>
    </source>
</reference>
<name>A0A8H5GAQ7_9AGAR</name>
<keyword evidence="2" id="KW-1185">Reference proteome</keyword>
<organism evidence="1 2">
    <name type="scientific">Tetrapyrgos nigripes</name>
    <dbReference type="NCBI Taxonomy" id="182062"/>
    <lineage>
        <taxon>Eukaryota</taxon>
        <taxon>Fungi</taxon>
        <taxon>Dikarya</taxon>
        <taxon>Basidiomycota</taxon>
        <taxon>Agaricomycotina</taxon>
        <taxon>Agaricomycetes</taxon>
        <taxon>Agaricomycetidae</taxon>
        <taxon>Agaricales</taxon>
        <taxon>Marasmiineae</taxon>
        <taxon>Marasmiaceae</taxon>
        <taxon>Tetrapyrgos</taxon>
    </lineage>
</organism>
<sequence length="66" mass="7116">MSTTCASFRLPKYATLPKSSSCRMEDAAFQITSLASLSADERINSDSETAIGLKHLPMYRSVNGAS</sequence>
<protein>
    <submittedName>
        <fullName evidence="1">Uncharacterized protein</fullName>
    </submittedName>
</protein>
<dbReference type="Proteomes" id="UP000559256">
    <property type="component" value="Unassembled WGS sequence"/>
</dbReference>
<gene>
    <name evidence="1" type="ORF">D9758_006164</name>
</gene>
<evidence type="ECO:0000313" key="1">
    <source>
        <dbReference type="EMBL" id="KAF5361439.1"/>
    </source>
</evidence>
<evidence type="ECO:0000313" key="2">
    <source>
        <dbReference type="Proteomes" id="UP000559256"/>
    </source>
</evidence>